<reference evidence="1" key="2">
    <citation type="submission" date="2023-05" db="EMBL/GenBank/DDBJ databases">
        <authorList>
            <consortium name="Lawrence Berkeley National Laboratory"/>
            <person name="Steindorff A."/>
            <person name="Hensen N."/>
            <person name="Bonometti L."/>
            <person name="Westerberg I."/>
            <person name="Brannstrom I.O."/>
            <person name="Guillou S."/>
            <person name="Cros-Aarteil S."/>
            <person name="Calhoun S."/>
            <person name="Haridas S."/>
            <person name="Kuo A."/>
            <person name="Mondo S."/>
            <person name="Pangilinan J."/>
            <person name="Riley R."/>
            <person name="Labutti K."/>
            <person name="Andreopoulos B."/>
            <person name="Lipzen A."/>
            <person name="Chen C."/>
            <person name="Yanf M."/>
            <person name="Daum C."/>
            <person name="Ng V."/>
            <person name="Clum A."/>
            <person name="Ohm R."/>
            <person name="Martin F."/>
            <person name="Silar P."/>
            <person name="Natvig D."/>
            <person name="Lalanne C."/>
            <person name="Gautier V."/>
            <person name="Ament-Velasquez S.L."/>
            <person name="Kruys A."/>
            <person name="Hutchinson M.I."/>
            <person name="Powell A.J."/>
            <person name="Barry K."/>
            <person name="Miller A.N."/>
            <person name="Grigoriev I.V."/>
            <person name="Debuchy R."/>
            <person name="Gladieux P."/>
            <person name="Thoren M.H."/>
            <person name="Johannesson H."/>
        </authorList>
    </citation>
    <scope>NUCLEOTIDE SEQUENCE</scope>
    <source>
        <strain evidence="1">CBS 757.83</strain>
    </source>
</reference>
<dbReference type="EMBL" id="MU863624">
    <property type="protein sequence ID" value="KAK4106669.1"/>
    <property type="molecule type" value="Genomic_DNA"/>
</dbReference>
<reference evidence="1" key="1">
    <citation type="journal article" date="2023" name="Mol. Phylogenet. Evol.">
        <title>Genome-scale phylogeny and comparative genomics of the fungal order Sordariales.</title>
        <authorList>
            <person name="Hensen N."/>
            <person name="Bonometti L."/>
            <person name="Westerberg I."/>
            <person name="Brannstrom I.O."/>
            <person name="Guillou S."/>
            <person name="Cros-Aarteil S."/>
            <person name="Calhoun S."/>
            <person name="Haridas S."/>
            <person name="Kuo A."/>
            <person name="Mondo S."/>
            <person name="Pangilinan J."/>
            <person name="Riley R."/>
            <person name="LaButti K."/>
            <person name="Andreopoulos B."/>
            <person name="Lipzen A."/>
            <person name="Chen C."/>
            <person name="Yan M."/>
            <person name="Daum C."/>
            <person name="Ng V."/>
            <person name="Clum A."/>
            <person name="Steindorff A."/>
            <person name="Ohm R.A."/>
            <person name="Martin F."/>
            <person name="Silar P."/>
            <person name="Natvig D.O."/>
            <person name="Lalanne C."/>
            <person name="Gautier V."/>
            <person name="Ament-Velasquez S.L."/>
            <person name="Kruys A."/>
            <person name="Hutchinson M.I."/>
            <person name="Powell A.J."/>
            <person name="Barry K."/>
            <person name="Miller A.N."/>
            <person name="Grigoriev I.V."/>
            <person name="Debuchy R."/>
            <person name="Gladieux P."/>
            <person name="Hiltunen Thoren M."/>
            <person name="Johannesson H."/>
        </authorList>
    </citation>
    <scope>NUCLEOTIDE SEQUENCE</scope>
    <source>
        <strain evidence="1">CBS 757.83</strain>
    </source>
</reference>
<dbReference type="AlphaFoldDB" id="A0AAN6QDA2"/>
<accession>A0AAN6QDA2</accession>
<protein>
    <submittedName>
        <fullName evidence="1">Uncharacterized protein</fullName>
    </submittedName>
</protein>
<sequence>MLRAHNYRGLRSTRSGFCLPFLAMFKRLWPRPPGIQDYHGPRQISKLELTAGSVQFSHFNYMATTTVCCSWSALAHRPLFPGTASAAVISSLA</sequence>
<comment type="caution">
    <text evidence="1">The sequence shown here is derived from an EMBL/GenBank/DDBJ whole genome shotgun (WGS) entry which is preliminary data.</text>
</comment>
<dbReference type="Proteomes" id="UP001305647">
    <property type="component" value="Unassembled WGS sequence"/>
</dbReference>
<proteinExistence type="predicted"/>
<evidence type="ECO:0000313" key="2">
    <source>
        <dbReference type="Proteomes" id="UP001305647"/>
    </source>
</evidence>
<keyword evidence="2" id="KW-1185">Reference proteome</keyword>
<organism evidence="1 2">
    <name type="scientific">Parathielavia hyrcaniae</name>
    <dbReference type="NCBI Taxonomy" id="113614"/>
    <lineage>
        <taxon>Eukaryota</taxon>
        <taxon>Fungi</taxon>
        <taxon>Dikarya</taxon>
        <taxon>Ascomycota</taxon>
        <taxon>Pezizomycotina</taxon>
        <taxon>Sordariomycetes</taxon>
        <taxon>Sordariomycetidae</taxon>
        <taxon>Sordariales</taxon>
        <taxon>Chaetomiaceae</taxon>
        <taxon>Parathielavia</taxon>
    </lineage>
</organism>
<gene>
    <name evidence="1" type="ORF">N658DRAFT_26597</name>
</gene>
<name>A0AAN6QDA2_9PEZI</name>
<evidence type="ECO:0000313" key="1">
    <source>
        <dbReference type="EMBL" id="KAK4106669.1"/>
    </source>
</evidence>